<keyword evidence="5 7" id="KW-0472">Membrane</keyword>
<evidence type="ECO:0000256" key="7">
    <source>
        <dbReference type="PROSITE-ProRule" id="PRU01360"/>
    </source>
</evidence>
<dbReference type="Pfam" id="PF07715">
    <property type="entry name" value="Plug"/>
    <property type="match status" value="1"/>
</dbReference>
<dbReference type="InterPro" id="IPR037066">
    <property type="entry name" value="Plug_dom_sf"/>
</dbReference>
<dbReference type="InterPro" id="IPR008969">
    <property type="entry name" value="CarboxyPept-like_regulatory"/>
</dbReference>
<keyword evidence="4 7" id="KW-0812">Transmembrane</keyword>
<keyword evidence="6 7" id="KW-0998">Cell outer membrane</keyword>
<dbReference type="InterPro" id="IPR039426">
    <property type="entry name" value="TonB-dep_rcpt-like"/>
</dbReference>
<dbReference type="InterPro" id="IPR036942">
    <property type="entry name" value="Beta-barrel_TonB_sf"/>
</dbReference>
<dbReference type="Gene3D" id="2.60.40.1120">
    <property type="entry name" value="Carboxypeptidase-like, regulatory domain"/>
    <property type="match status" value="1"/>
</dbReference>
<dbReference type="PROSITE" id="PS52016">
    <property type="entry name" value="TONB_DEPENDENT_REC_3"/>
    <property type="match status" value="1"/>
</dbReference>
<dbReference type="FunFam" id="2.170.130.10:FF:000003">
    <property type="entry name" value="SusC/RagA family TonB-linked outer membrane protein"/>
    <property type="match status" value="1"/>
</dbReference>
<evidence type="ECO:0000256" key="6">
    <source>
        <dbReference type="ARBA" id="ARBA00023237"/>
    </source>
</evidence>
<evidence type="ECO:0000256" key="3">
    <source>
        <dbReference type="ARBA" id="ARBA00022452"/>
    </source>
</evidence>
<evidence type="ECO:0000313" key="9">
    <source>
        <dbReference type="EMBL" id="MEN7549566.1"/>
    </source>
</evidence>
<keyword evidence="2 7" id="KW-0813">Transport</keyword>
<feature type="domain" description="TonB-dependent receptor plug" evidence="8">
    <location>
        <begin position="214"/>
        <end position="320"/>
    </location>
</feature>
<dbReference type="AlphaFoldDB" id="A0AAW9SFE4"/>
<evidence type="ECO:0000259" key="8">
    <source>
        <dbReference type="Pfam" id="PF07715"/>
    </source>
</evidence>
<evidence type="ECO:0000256" key="1">
    <source>
        <dbReference type="ARBA" id="ARBA00004571"/>
    </source>
</evidence>
<dbReference type="InterPro" id="IPR023997">
    <property type="entry name" value="TonB-dep_OMP_SusC/RagA_CS"/>
</dbReference>
<dbReference type="InterPro" id="IPR023996">
    <property type="entry name" value="TonB-dep_OMP_SusC/RagA"/>
</dbReference>
<evidence type="ECO:0000313" key="10">
    <source>
        <dbReference type="Proteomes" id="UP001403385"/>
    </source>
</evidence>
<gene>
    <name evidence="9" type="ORF">AAG747_16705</name>
</gene>
<comment type="caution">
    <text evidence="9">The sequence shown here is derived from an EMBL/GenBank/DDBJ whole genome shotgun (WGS) entry which is preliminary data.</text>
</comment>
<dbReference type="Gene3D" id="2.170.130.10">
    <property type="entry name" value="TonB-dependent receptor, plug domain"/>
    <property type="match status" value="1"/>
</dbReference>
<proteinExistence type="inferred from homology"/>
<keyword evidence="3 7" id="KW-1134">Transmembrane beta strand</keyword>
<accession>A0AAW9SFE4</accession>
<dbReference type="Proteomes" id="UP001403385">
    <property type="component" value="Unassembled WGS sequence"/>
</dbReference>
<comment type="subcellular location">
    <subcellularLocation>
        <location evidence="1 7">Cell outer membrane</location>
        <topology evidence="1 7">Multi-pass membrane protein</topology>
    </subcellularLocation>
</comment>
<sequence>MGYLFFKRGLQVTFLFWGISLLFNQTIAQSRAEENITLRKGTSVMQALQIISNKSGYEIFGKDQLIANRAQILLEADIENASVNECLVAISRYTNLKFKKVGKTIFIGKRQVQELTEEVQQEVVVSGTVTSNEDGQPLPGVTILVKGTGTGTSTDLDGNYKLTVPEGSSLIFSFIGFQTQEVAINNQSTINIVLQSDVSQLEEVVVVGYGTQKKVNLTGSVATVSSEELASRPVSNISSALQGAVPGMTIVQNSGQPGKDAGTIRVRGVGTIGNSAGPMVLVDGIESSMNDIDPNDIESISVLKDAASAAIYGSRAANGVILITTKKGKAQPMQLSYSAYIGWQNPTRLPEKLSSAEYAELYNEALANEGKSPLWTDQEIQKFRDGSDPDHYPNTDWLDLFYQGSGFQQNHNVNLNGGTEQTKYMFSFGYFGQEGVIKNSSNDRYNFRTNFNSKVGERLDVGMNLSFSLSKVKEPTQPFTGDLGQIFRQINRISPWIPYKHSDGTYGYAGDGNPLAWMDLGATNNSSYHRTLAIFNATYKLAEGLSVRGNFAYKGFQDIGERFIKDIQYYDFDTKQPTLYQGPNEQRDYRANSTQLTMRGIAEYEKTLNKHYFKVLVGAEQEYYRFDKTQALRKNFLNNQLGEIDAGSKEGQQTEGSGNELAMRSFFGRVNYDFDGKYLLEANLRYDASSRFPKNNRWGAFPSFSAGWRISEEMFMKGQDLFTDLKLRASWGMLGNQGALSYYPYAYTFSTKNEGGYPVNYNFGGKIANGAAEIFAANSNVTWESTETYDIGVDMALLKGKLTFSADYFYKYTHDILMELPVSPMFALKPPTQNAGEIKNTGWEFQAGYKDSFNEIDYRIAANISFIENEVTNLRGIEPIIDGYKVRDLGLPVNSYYGYEAIGIFQSQDEVDAHATQTGGAPIAPGDIKYKDQNGDGKIDGADRVYLGSWDPKVIFGLNLGLAYKGFDLTAFFQGAADVKGYLWGEAIGEMEGYTSSPSTLFRDRWTPENPDGDFPRVLTSTSIQNNPSNTSSFWVKDASYVRLKNLQLGYTFSEEVVKSLGLSSLRVYYSGQNLMTITSFYKGFDPEAPAGSRGNYYPQVKTHSLGVNVKF</sequence>
<dbReference type="NCBIfam" id="TIGR04057">
    <property type="entry name" value="SusC_RagA_signa"/>
    <property type="match status" value="1"/>
</dbReference>
<dbReference type="EMBL" id="JBDKWZ010000009">
    <property type="protein sequence ID" value="MEN7549566.1"/>
    <property type="molecule type" value="Genomic_DNA"/>
</dbReference>
<dbReference type="Pfam" id="PF13715">
    <property type="entry name" value="CarbopepD_reg_2"/>
    <property type="match status" value="1"/>
</dbReference>
<evidence type="ECO:0000256" key="2">
    <source>
        <dbReference type="ARBA" id="ARBA00022448"/>
    </source>
</evidence>
<reference evidence="9 10" key="1">
    <citation type="submission" date="2024-04" db="EMBL/GenBank/DDBJ databases">
        <title>Novel genus in family Flammeovirgaceae.</title>
        <authorList>
            <person name="Nguyen T.H."/>
            <person name="Vuong T.Q."/>
            <person name="Le H."/>
            <person name="Kim S.-G."/>
        </authorList>
    </citation>
    <scope>NUCLEOTIDE SEQUENCE [LARGE SCALE GENOMIC DNA]</scope>
    <source>
        <strain evidence="9 10">JCM 23209</strain>
    </source>
</reference>
<dbReference type="SUPFAM" id="SSF49464">
    <property type="entry name" value="Carboxypeptidase regulatory domain-like"/>
    <property type="match status" value="1"/>
</dbReference>
<evidence type="ECO:0000256" key="4">
    <source>
        <dbReference type="ARBA" id="ARBA00022692"/>
    </source>
</evidence>
<name>A0AAW9SFE4_9BACT</name>
<dbReference type="GO" id="GO:0009279">
    <property type="term" value="C:cell outer membrane"/>
    <property type="evidence" value="ECO:0007669"/>
    <property type="project" value="UniProtKB-SubCell"/>
</dbReference>
<dbReference type="RefSeq" id="WP_346822345.1">
    <property type="nucleotide sequence ID" value="NZ_JBDKWZ010000009.1"/>
</dbReference>
<keyword evidence="10" id="KW-1185">Reference proteome</keyword>
<dbReference type="Gene3D" id="2.40.170.20">
    <property type="entry name" value="TonB-dependent receptor, beta-barrel domain"/>
    <property type="match status" value="1"/>
</dbReference>
<comment type="similarity">
    <text evidence="7">Belongs to the TonB-dependent receptor family.</text>
</comment>
<dbReference type="InterPro" id="IPR012910">
    <property type="entry name" value="Plug_dom"/>
</dbReference>
<dbReference type="SUPFAM" id="SSF56935">
    <property type="entry name" value="Porins"/>
    <property type="match status" value="1"/>
</dbReference>
<dbReference type="FunFam" id="2.60.40.1120:FF:000003">
    <property type="entry name" value="Outer membrane protein Omp121"/>
    <property type="match status" value="1"/>
</dbReference>
<keyword evidence="9" id="KW-0675">Receptor</keyword>
<organism evidence="9 10">
    <name type="scientific">Rapidithrix thailandica</name>
    <dbReference type="NCBI Taxonomy" id="413964"/>
    <lineage>
        <taxon>Bacteria</taxon>
        <taxon>Pseudomonadati</taxon>
        <taxon>Bacteroidota</taxon>
        <taxon>Cytophagia</taxon>
        <taxon>Cytophagales</taxon>
        <taxon>Flammeovirgaceae</taxon>
        <taxon>Rapidithrix</taxon>
    </lineage>
</organism>
<dbReference type="NCBIfam" id="TIGR04056">
    <property type="entry name" value="OMP_RagA_SusC"/>
    <property type="match status" value="1"/>
</dbReference>
<evidence type="ECO:0000256" key="5">
    <source>
        <dbReference type="ARBA" id="ARBA00023136"/>
    </source>
</evidence>
<protein>
    <submittedName>
        <fullName evidence="9">TonB-dependent receptor</fullName>
    </submittedName>
</protein>